<sequence length="316" mass="36730">MSQHFSQPCSENRDDDVDQDTEKQEATIKASIKRQQRYREKQRQYVDRLEETVKRLRMEVDERLTARHSAYKVRIQEYMSGMPLQSSTVQATSIISCMRECIIAFESGNQEQQANFLDLAACSDVRYGDQIGRTFVLQHWAYFAHLFCSFMLKKCNYIVECQDQYVNVGRVSALLVIRLRRHLWTSIFPHTILNERLRTRMVQKSTLRLPITFIFYFDGLGKVCRYAPTIDFVTGLYMVVQNYGDVACLLETAKIDAAGRILEELLPFDTYQVDSDFCGDHCSHNRFQTSPGCRNFTATHKFAMSFLLSSDTEEQS</sequence>
<keyword evidence="1" id="KW-0175">Coiled coil</keyword>
<evidence type="ECO:0008006" key="5">
    <source>
        <dbReference type="Google" id="ProtNLM"/>
    </source>
</evidence>
<accession>A0A0P1AL83</accession>
<dbReference type="CDD" id="cd14686">
    <property type="entry name" value="bZIP"/>
    <property type="match status" value="1"/>
</dbReference>
<name>A0A0P1AL83_PLAHL</name>
<protein>
    <recommendedName>
        <fullName evidence="5">BZIP domain-containing protein</fullName>
    </recommendedName>
</protein>
<dbReference type="EMBL" id="CCYD01000553">
    <property type="protein sequence ID" value="CEG41626.1"/>
    <property type="molecule type" value="Genomic_DNA"/>
</dbReference>
<dbReference type="OrthoDB" id="95187at2759"/>
<organism evidence="3 4">
    <name type="scientific">Plasmopara halstedii</name>
    <name type="common">Downy mildew of sunflower</name>
    <dbReference type="NCBI Taxonomy" id="4781"/>
    <lineage>
        <taxon>Eukaryota</taxon>
        <taxon>Sar</taxon>
        <taxon>Stramenopiles</taxon>
        <taxon>Oomycota</taxon>
        <taxon>Peronosporomycetes</taxon>
        <taxon>Peronosporales</taxon>
        <taxon>Peronosporaceae</taxon>
        <taxon>Plasmopara</taxon>
    </lineage>
</organism>
<keyword evidence="4" id="KW-1185">Reference proteome</keyword>
<proteinExistence type="predicted"/>
<evidence type="ECO:0000313" key="4">
    <source>
        <dbReference type="Proteomes" id="UP000054928"/>
    </source>
</evidence>
<reference evidence="4" key="1">
    <citation type="submission" date="2014-09" db="EMBL/GenBank/DDBJ databases">
        <authorList>
            <person name="Sharma Rahul"/>
            <person name="Thines Marco"/>
        </authorList>
    </citation>
    <scope>NUCLEOTIDE SEQUENCE [LARGE SCALE GENOMIC DNA]</scope>
</reference>
<dbReference type="RefSeq" id="XP_024577995.1">
    <property type="nucleotide sequence ID" value="XM_024727416.1"/>
</dbReference>
<feature type="coiled-coil region" evidence="1">
    <location>
        <begin position="39"/>
        <end position="66"/>
    </location>
</feature>
<evidence type="ECO:0000256" key="2">
    <source>
        <dbReference type="SAM" id="MobiDB-lite"/>
    </source>
</evidence>
<dbReference type="Proteomes" id="UP000054928">
    <property type="component" value="Unassembled WGS sequence"/>
</dbReference>
<dbReference type="GeneID" id="36407014"/>
<evidence type="ECO:0000256" key="1">
    <source>
        <dbReference type="SAM" id="Coils"/>
    </source>
</evidence>
<feature type="compositionally biased region" description="Polar residues" evidence="2">
    <location>
        <begin position="1"/>
        <end position="10"/>
    </location>
</feature>
<dbReference type="OMA" id="HEYFANM"/>
<evidence type="ECO:0000313" key="3">
    <source>
        <dbReference type="EMBL" id="CEG41626.1"/>
    </source>
</evidence>
<feature type="region of interest" description="Disordered" evidence="2">
    <location>
        <begin position="1"/>
        <end position="35"/>
    </location>
</feature>
<dbReference type="AlphaFoldDB" id="A0A0P1AL83"/>